<dbReference type="Gene3D" id="3.40.50.300">
    <property type="entry name" value="P-loop containing nucleotide triphosphate hydrolases"/>
    <property type="match status" value="1"/>
</dbReference>
<dbReference type="GO" id="GO:0006412">
    <property type="term" value="P:translation"/>
    <property type="evidence" value="ECO:0007669"/>
    <property type="project" value="TreeGrafter"/>
</dbReference>
<gene>
    <name evidence="7" type="primary">ylqF</name>
    <name evidence="7" type="ORF">HYG86_17225</name>
</gene>
<evidence type="ECO:0000256" key="3">
    <source>
        <dbReference type="ARBA" id="ARBA00023134"/>
    </source>
</evidence>
<dbReference type="InterPro" id="IPR016478">
    <property type="entry name" value="GTPase_MTG1"/>
</dbReference>
<dbReference type="PROSITE" id="PS51721">
    <property type="entry name" value="G_CP"/>
    <property type="match status" value="1"/>
</dbReference>
<dbReference type="NCBIfam" id="TIGR03596">
    <property type="entry name" value="GTPase_YlqF"/>
    <property type="match status" value="1"/>
</dbReference>
<dbReference type="EMBL" id="CP058559">
    <property type="protein sequence ID" value="QNO16389.1"/>
    <property type="molecule type" value="Genomic_DNA"/>
</dbReference>
<dbReference type="CDD" id="cd01856">
    <property type="entry name" value="YlqF"/>
    <property type="match status" value="1"/>
</dbReference>
<evidence type="ECO:0000259" key="6">
    <source>
        <dbReference type="PROSITE" id="PS51721"/>
    </source>
</evidence>
<dbReference type="GO" id="GO:0003924">
    <property type="term" value="F:GTPase activity"/>
    <property type="evidence" value="ECO:0007669"/>
    <property type="project" value="TreeGrafter"/>
</dbReference>
<dbReference type="SUPFAM" id="SSF52540">
    <property type="entry name" value="P-loop containing nucleoside triphosphate hydrolases"/>
    <property type="match status" value="1"/>
</dbReference>
<feature type="binding site" evidence="5">
    <location>
        <begin position="130"/>
        <end position="135"/>
    </location>
    <ligand>
        <name>GTP</name>
        <dbReference type="ChEBI" id="CHEBI:37565"/>
    </ligand>
</feature>
<dbReference type="RefSeq" id="WP_213166781.1">
    <property type="nucleotide sequence ID" value="NZ_CP058559.1"/>
</dbReference>
<keyword evidence="4" id="KW-0963">Cytoplasm</keyword>
<sequence>MQYQWYPGHMVKAKRLIKENLKLVDVVLELTDGRIPLSSRNPDIDEIIGSKPRIILLSKSDLADKTKTDQWIKHFSRLGHKCVEVDLIKGTGLKKVLSYAKDIGTEKHKNQLLKGRLVRPTRMMILGIPNVGKSTLINKISNRSAAKTGDKPGVTKIKQWIKTQNNLEMLDTPGVLWPKFEDETVGFKLAVTGAIKDEIVNTEDMAYRLIQYLFENYPGLLNTRYQVEENLAPPEYLQALSDKRGFLLQGSVVDYMKGAEVLIKEFRQGRLGRITLDDPQK</sequence>
<dbReference type="InterPro" id="IPR019991">
    <property type="entry name" value="GTP-bd_ribosome_bgen"/>
</dbReference>
<dbReference type="InterPro" id="IPR030378">
    <property type="entry name" value="G_CP_dom"/>
</dbReference>
<proteinExistence type="inferred from homology"/>
<dbReference type="Proteomes" id="UP000516160">
    <property type="component" value="Chromosome"/>
</dbReference>
<evidence type="ECO:0000313" key="8">
    <source>
        <dbReference type="Proteomes" id="UP000516160"/>
    </source>
</evidence>
<name>A0A7G9WCH7_ALKCA</name>
<dbReference type="PIRSF" id="PIRSF006230">
    <property type="entry name" value="MG442"/>
    <property type="match status" value="1"/>
</dbReference>
<protein>
    <recommendedName>
        <fullName evidence="1 4">Ribosome biogenesis GTPase A</fullName>
    </recommendedName>
</protein>
<dbReference type="Pfam" id="PF01926">
    <property type="entry name" value="MMR_HSR1"/>
    <property type="match status" value="1"/>
</dbReference>
<evidence type="ECO:0000256" key="5">
    <source>
        <dbReference type="PIRSR" id="PIRSR006230-1"/>
    </source>
</evidence>
<comment type="subcellular location">
    <subcellularLocation>
        <location evidence="4">Cytoplasm</location>
    </subcellularLocation>
</comment>
<dbReference type="InterPro" id="IPR006073">
    <property type="entry name" value="GTP-bd"/>
</dbReference>
<reference evidence="7 8" key="1">
    <citation type="submission" date="2020-07" db="EMBL/GenBank/DDBJ databases">
        <title>Alkalicella. sp. LB2 genome.</title>
        <authorList>
            <person name="Postec A."/>
            <person name="Quemeneur M."/>
        </authorList>
    </citation>
    <scope>NUCLEOTIDE SEQUENCE [LARGE SCALE GENOMIC DNA]</scope>
    <source>
        <strain evidence="7 8">LB2</strain>
    </source>
</reference>
<comment type="similarity">
    <text evidence="4">Belongs to the TRAFAC class YlqF/YawG GTPase family. MTG1 subfamily.</text>
</comment>
<evidence type="ECO:0000256" key="4">
    <source>
        <dbReference type="PIRNR" id="PIRNR006230"/>
    </source>
</evidence>
<keyword evidence="2 4" id="KW-0547">Nucleotide-binding</keyword>
<dbReference type="PANTHER" id="PTHR45782">
    <property type="entry name" value="MITOCHONDRIAL RIBOSOME-ASSOCIATED GTPASE 1"/>
    <property type="match status" value="1"/>
</dbReference>
<dbReference type="GO" id="GO:0005737">
    <property type="term" value="C:cytoplasm"/>
    <property type="evidence" value="ECO:0007669"/>
    <property type="project" value="UniProtKB-SubCell"/>
</dbReference>
<dbReference type="PRINTS" id="PR00326">
    <property type="entry name" value="GTP1OBG"/>
</dbReference>
<evidence type="ECO:0000256" key="2">
    <source>
        <dbReference type="ARBA" id="ARBA00022741"/>
    </source>
</evidence>
<evidence type="ECO:0000313" key="7">
    <source>
        <dbReference type="EMBL" id="QNO16389.1"/>
    </source>
</evidence>
<dbReference type="PANTHER" id="PTHR45782:SF4">
    <property type="entry name" value="MITOCHONDRIAL RIBOSOME-ASSOCIATED GTPASE 1"/>
    <property type="match status" value="1"/>
</dbReference>
<dbReference type="InterPro" id="IPR027417">
    <property type="entry name" value="P-loop_NTPase"/>
</dbReference>
<dbReference type="FunFam" id="3.40.50.300:FF:000590">
    <property type="entry name" value="Ribosome biogenesis GTPase A"/>
    <property type="match status" value="1"/>
</dbReference>
<dbReference type="GO" id="GO:0005525">
    <property type="term" value="F:GTP binding"/>
    <property type="evidence" value="ECO:0007669"/>
    <property type="project" value="UniProtKB-KW"/>
</dbReference>
<dbReference type="KEGG" id="acae:HYG86_17225"/>
<evidence type="ECO:0000256" key="1">
    <source>
        <dbReference type="ARBA" id="ARBA00014898"/>
    </source>
</evidence>
<dbReference type="AlphaFoldDB" id="A0A7G9WCH7"/>
<dbReference type="InterPro" id="IPR023179">
    <property type="entry name" value="GTP-bd_ortho_bundle_sf"/>
</dbReference>
<comment type="function">
    <text evidence="4">Required for a late step of 50S ribosomal subunit assembly. Has GTPase activity.</text>
</comment>
<keyword evidence="8" id="KW-1185">Reference proteome</keyword>
<dbReference type="Gene3D" id="1.10.1580.10">
    <property type="match status" value="1"/>
</dbReference>
<feature type="domain" description="CP-type G" evidence="6">
    <location>
        <begin position="13"/>
        <end position="178"/>
    </location>
</feature>
<accession>A0A7G9WCH7</accession>
<feature type="binding site" evidence="5">
    <location>
        <position position="174"/>
    </location>
    <ligand>
        <name>GTP</name>
        <dbReference type="ChEBI" id="CHEBI:37565"/>
    </ligand>
</feature>
<organism evidence="7 8">
    <name type="scientific">Alkalicella caledoniensis</name>
    <dbReference type="NCBI Taxonomy" id="2731377"/>
    <lineage>
        <taxon>Bacteria</taxon>
        <taxon>Bacillati</taxon>
        <taxon>Bacillota</taxon>
        <taxon>Clostridia</taxon>
        <taxon>Eubacteriales</taxon>
        <taxon>Proteinivoracaceae</taxon>
        <taxon>Alkalicella</taxon>
    </lineage>
</organism>
<keyword evidence="3 4" id="KW-0342">GTP-binding</keyword>